<comment type="caution">
    <text evidence="1">The sequence shown here is derived from an EMBL/GenBank/DDBJ whole genome shotgun (WGS) entry which is preliminary data.</text>
</comment>
<name>A0A419AA46_9RHOB</name>
<organism evidence="1 2">
    <name type="scientific">Paracoccus siganidrum</name>
    <dbReference type="NCBI Taxonomy" id="1276757"/>
    <lineage>
        <taxon>Bacteria</taxon>
        <taxon>Pseudomonadati</taxon>
        <taxon>Pseudomonadota</taxon>
        <taxon>Alphaproteobacteria</taxon>
        <taxon>Rhodobacterales</taxon>
        <taxon>Paracoccaceae</taxon>
        <taxon>Paracoccus</taxon>
    </lineage>
</organism>
<evidence type="ECO:0008006" key="3">
    <source>
        <dbReference type="Google" id="ProtNLM"/>
    </source>
</evidence>
<reference evidence="2" key="1">
    <citation type="submission" date="2018-09" db="EMBL/GenBank/DDBJ databases">
        <title>Paracoccus onubensis nov. sp. a moderate halophilic bacterium isolated from Gruta de las Maravillas (Aracena, Spain).</title>
        <authorList>
            <person name="Jurado V."/>
            <person name="Gutierrez-Patricio S."/>
            <person name="Gonzalez-Pimentel J.L."/>
            <person name="Miller A.Z."/>
            <person name="Laiz L."/>
            <person name="Saiz-Jimenez C."/>
        </authorList>
    </citation>
    <scope>NUCLEOTIDE SEQUENCE [LARGE SCALE GENOMIC DNA]</scope>
    <source>
        <strain evidence="2">DSM 26381</strain>
    </source>
</reference>
<dbReference type="OrthoDB" id="7771502at2"/>
<dbReference type="RefSeq" id="WP_119897109.1">
    <property type="nucleotide sequence ID" value="NZ_QNRC01000032.1"/>
</dbReference>
<evidence type="ECO:0000313" key="1">
    <source>
        <dbReference type="EMBL" id="RJL19447.1"/>
    </source>
</evidence>
<dbReference type="Proteomes" id="UP000283587">
    <property type="component" value="Unassembled WGS sequence"/>
</dbReference>
<dbReference type="EMBL" id="QZEW01000016">
    <property type="protein sequence ID" value="RJL19447.1"/>
    <property type="molecule type" value="Genomic_DNA"/>
</dbReference>
<evidence type="ECO:0000313" key="2">
    <source>
        <dbReference type="Proteomes" id="UP000283587"/>
    </source>
</evidence>
<gene>
    <name evidence="1" type="ORF">D3P05_05160</name>
</gene>
<dbReference type="AlphaFoldDB" id="A0A419AA46"/>
<protein>
    <recommendedName>
        <fullName evidence="3">4'-phosphopantetheinyl transferase superfamily protein</fullName>
    </recommendedName>
</protein>
<keyword evidence="2" id="KW-1185">Reference proteome</keyword>
<proteinExistence type="predicted"/>
<accession>A0A419AA46</accession>
<sequence length="225" mass="23942">MDHARILDREADGLLLIAPLAPASQARPRLLALYRDRLAAIPESGRDAFLTGRAMATRGMRVLGLRPKVVAERIGAAWPEGLAGAIGHGGGQVGVWLRRDGTESLGLDLRKIGGEAQAKMLSQHEWHLLSRQPGLARMRPEERVAGAISAKHALARALALQLGVAASPAALLVRPSARSGICLGLADARQHGLSAEDGFRVELRVMPGLVLTRVAVGQLARLRLC</sequence>